<dbReference type="AlphaFoldDB" id="A0A377V1A7"/>
<accession>A0A377V1A7</accession>
<protein>
    <submittedName>
        <fullName evidence="1">Uncharacterized protein</fullName>
    </submittedName>
</protein>
<sequence>MTNYFDSPFKGKLLSEQVKNPQYQSWGGTAITLATIMGTHSMTAHGICFRTVMTLIS</sequence>
<evidence type="ECO:0000313" key="2">
    <source>
        <dbReference type="Proteomes" id="UP000255518"/>
    </source>
</evidence>
<reference evidence="1 2" key="1">
    <citation type="submission" date="2018-06" db="EMBL/GenBank/DDBJ databases">
        <authorList>
            <consortium name="Pathogen Informatics"/>
            <person name="Doyle S."/>
        </authorList>
    </citation>
    <scope>NUCLEOTIDE SEQUENCE [LARGE SCALE GENOMIC DNA]</scope>
    <source>
        <strain evidence="1 2">NCTC13443</strain>
    </source>
</reference>
<organism evidence="1 2">
    <name type="scientific">Klebsiella pneumoniae</name>
    <dbReference type="NCBI Taxonomy" id="573"/>
    <lineage>
        <taxon>Bacteria</taxon>
        <taxon>Pseudomonadati</taxon>
        <taxon>Pseudomonadota</taxon>
        <taxon>Gammaproteobacteria</taxon>
        <taxon>Enterobacterales</taxon>
        <taxon>Enterobacteriaceae</taxon>
        <taxon>Klebsiella/Raoultella group</taxon>
        <taxon>Klebsiella</taxon>
        <taxon>Klebsiella pneumoniae complex</taxon>
    </lineage>
</organism>
<gene>
    <name evidence="1" type="ORF">NCTC13443_04326</name>
</gene>
<dbReference type="Proteomes" id="UP000255518">
    <property type="component" value="Unassembled WGS sequence"/>
</dbReference>
<evidence type="ECO:0000313" key="1">
    <source>
        <dbReference type="EMBL" id="STT04037.1"/>
    </source>
</evidence>
<proteinExistence type="predicted"/>
<name>A0A377V1A7_KLEPN</name>
<dbReference type="EMBL" id="UGKT01000001">
    <property type="protein sequence ID" value="STT04037.1"/>
    <property type="molecule type" value="Genomic_DNA"/>
</dbReference>